<protein>
    <recommendedName>
        <fullName evidence="4">Kinetochore protein mis14</fullName>
    </recommendedName>
</protein>
<evidence type="ECO:0000313" key="2">
    <source>
        <dbReference type="EMBL" id="ROT35817.1"/>
    </source>
</evidence>
<organism evidence="2 3">
    <name type="scientific">Sodiomyces alkalinus (strain CBS 110278 / VKM F-3762 / F11)</name>
    <name type="common">Alkaliphilic filamentous fungus</name>
    <dbReference type="NCBI Taxonomy" id="1314773"/>
    <lineage>
        <taxon>Eukaryota</taxon>
        <taxon>Fungi</taxon>
        <taxon>Dikarya</taxon>
        <taxon>Ascomycota</taxon>
        <taxon>Pezizomycotina</taxon>
        <taxon>Sordariomycetes</taxon>
        <taxon>Hypocreomycetidae</taxon>
        <taxon>Glomerellales</taxon>
        <taxon>Plectosphaerellaceae</taxon>
        <taxon>Sodiomyces</taxon>
    </lineage>
</organism>
<accession>A0A3N2PMS4</accession>
<evidence type="ECO:0000256" key="1">
    <source>
        <dbReference type="SAM" id="Coils"/>
    </source>
</evidence>
<gene>
    <name evidence="2" type="ORF">SODALDRAFT_352708</name>
</gene>
<dbReference type="InterPro" id="IPR013950">
    <property type="entry name" value="Mis14/Nsl1"/>
</dbReference>
<keyword evidence="3" id="KW-1185">Reference proteome</keyword>
<dbReference type="Proteomes" id="UP000272025">
    <property type="component" value="Unassembled WGS sequence"/>
</dbReference>
<dbReference type="GO" id="GO:0000444">
    <property type="term" value="C:MIS12/MIND type complex"/>
    <property type="evidence" value="ECO:0007669"/>
    <property type="project" value="TreeGrafter"/>
</dbReference>
<dbReference type="AlphaFoldDB" id="A0A3N2PMS4"/>
<sequence length="231" mass="25717">MFARLIRPRVSPNAGPSKIELQAPEDLTYLLENVRRIAQRHLDDALPPIKGTAPEEDELRTQMEKYINQYINKTFTLVAPNISINGLDADPAAFLASNGAAGAAPQEPQVEYEPWDGRLRDRVEDLARQEEELLNEIAALKKSVPASVAAAYARRLKEEAARDEEALRERKKQPVSEVELDVGLLERQEAVEDAHSRAVEGLGRVKREMPATVARMERARVAGEYVVTEGA</sequence>
<dbReference type="GeneID" id="39582082"/>
<feature type="coiled-coil region" evidence="1">
    <location>
        <begin position="123"/>
        <end position="173"/>
    </location>
</feature>
<proteinExistence type="predicted"/>
<dbReference type="STRING" id="1314773.A0A3N2PMS4"/>
<dbReference type="PANTHER" id="PTHR31749:SF3">
    <property type="entry name" value="KINETOCHORE-ASSOCIATED PROTEIN NSL1 HOMOLOG"/>
    <property type="match status" value="1"/>
</dbReference>
<dbReference type="PANTHER" id="PTHR31749">
    <property type="entry name" value="KINETOCHORE-ASSOCIATED PROTEIN NSL1 HOMOLOG"/>
    <property type="match status" value="1"/>
</dbReference>
<dbReference type="EMBL" id="ML119060">
    <property type="protein sequence ID" value="ROT35817.1"/>
    <property type="molecule type" value="Genomic_DNA"/>
</dbReference>
<evidence type="ECO:0008006" key="4">
    <source>
        <dbReference type="Google" id="ProtNLM"/>
    </source>
</evidence>
<dbReference type="RefSeq" id="XP_028463623.1">
    <property type="nucleotide sequence ID" value="XM_028613604.1"/>
</dbReference>
<evidence type="ECO:0000313" key="3">
    <source>
        <dbReference type="Proteomes" id="UP000272025"/>
    </source>
</evidence>
<dbReference type="GO" id="GO:0000070">
    <property type="term" value="P:mitotic sister chromatid segregation"/>
    <property type="evidence" value="ECO:0007669"/>
    <property type="project" value="InterPro"/>
</dbReference>
<reference evidence="2 3" key="1">
    <citation type="journal article" date="2018" name="Mol. Ecol.">
        <title>The obligate alkalophilic soda-lake fungus Sodiomyces alkalinus has shifted to a protein diet.</title>
        <authorList>
            <person name="Grum-Grzhimaylo A.A."/>
            <person name="Falkoski D.L."/>
            <person name="van den Heuvel J."/>
            <person name="Valero-Jimenez C.A."/>
            <person name="Min B."/>
            <person name="Choi I.G."/>
            <person name="Lipzen A."/>
            <person name="Daum C.G."/>
            <person name="Aanen D.K."/>
            <person name="Tsang A."/>
            <person name="Henrissat B."/>
            <person name="Bilanenko E.N."/>
            <person name="de Vries R.P."/>
            <person name="van Kan J.A.L."/>
            <person name="Grigoriev I.V."/>
            <person name="Debets A.J.M."/>
        </authorList>
    </citation>
    <scope>NUCLEOTIDE SEQUENCE [LARGE SCALE GENOMIC DNA]</scope>
    <source>
        <strain evidence="2 3">F11</strain>
    </source>
</reference>
<name>A0A3N2PMS4_SODAK</name>
<keyword evidence="1" id="KW-0175">Coiled coil</keyword>
<dbReference type="OrthoDB" id="2135762at2759"/>
<dbReference type="Pfam" id="PF08641">
    <property type="entry name" value="Mis14"/>
    <property type="match status" value="1"/>
</dbReference>